<protein>
    <submittedName>
        <fullName evidence="5">Reverse transcriptase domain-containing protein</fullName>
    </submittedName>
</protein>
<dbReference type="InterPro" id="IPR050951">
    <property type="entry name" value="Retrovirus_Pol_polyprotein"/>
</dbReference>
<comment type="caution">
    <text evidence="5">The sequence shown here is derived from an EMBL/GenBank/DDBJ whole genome shotgun (WGS) entry which is preliminary data.</text>
</comment>
<dbReference type="GO" id="GO:0003964">
    <property type="term" value="F:RNA-directed DNA polymerase activity"/>
    <property type="evidence" value="ECO:0007669"/>
    <property type="project" value="UniProtKB-KW"/>
</dbReference>
<dbReference type="Pfam" id="PF00098">
    <property type="entry name" value="zf-CCHC"/>
    <property type="match status" value="1"/>
</dbReference>
<keyword evidence="1" id="KW-0863">Zinc-finger</keyword>
<dbReference type="EMBL" id="BQNB010012903">
    <property type="protein sequence ID" value="GJT09398.1"/>
    <property type="molecule type" value="Genomic_DNA"/>
</dbReference>
<evidence type="ECO:0000256" key="1">
    <source>
        <dbReference type="PROSITE-ProRule" id="PRU00047"/>
    </source>
</evidence>
<keyword evidence="1" id="KW-0862">Zinc</keyword>
<feature type="region of interest" description="Disordered" evidence="2">
    <location>
        <begin position="101"/>
        <end position="125"/>
    </location>
</feature>
<sequence>MSDSKHSTVTYTSISSDYEEPSDVGSLGVLVYGYDRLPMHPPSLDYVPGLEHPPSPNYVPGPEHPPSPVYVPYVLEPAYPEFMPPEDDVFPAEEQPLSAAILPTADSPSYITESDPEEDSEEEDPADFRYAAQSTYIIASRSETPPSGTSPLLPIPLPTSSLPLLLPFTDCRADVPEVKLPPQKRLYIAPGPRYEIEESLSAPIARPTGDTWDEMVEAMQEIAPTTLEGVNQRGTDLVTTVRQDTDEVYGRLDIAQDDRSLMSSQLNLLLRDRRSHARTARLMEWRKIELLVRLGYSRWMPVIRYALRSINGEDNHDSGTGVRRQAPLARECTYLDFMKCKPLYFKGTEGVVELTQWFERMETLFCISNYTMENQIKFATCTFLGSALTWWNSHLRTVGHDTVMNGYETRVVSSPKYSSLGGLRWGVGESVSEHSATLYAPPNHFYHIKPQPHKPRSPGALALLCDHLAQFHIDISRDIWPSYAKTMQDAIEFATELMDKKISTFAECQAENKRKFDDTTRNNQNQQNKKQNTGRAYTIGSESCNCANTANNQWGTRAGQGKATCFECGAQGHFKRECPKLKNNNRGNPVGNGNAPAKVYAVGHAGTNPDSIVITDHYYDVELADGRIIGLNIIIQGCTLNLLNHPFNIDLMPIELGSFDAIIGEIESRTEHHHLHFKNAKNMLKDVCLFRHVTTKKTEDKSEGKRLKDVPINQDFVEVFPKDLSGLPPTRQVELQIDLITWNKKIPKVQFLGHVIDIQGIHVDPTKIESIKDWASTKTPTEIRSEDFVVYCDASHKGLGDVLMQREKVGSNFWRSLQKPWVKNLDMSTAYHPQTDGQSERTIQTLEDMMRACMIDFGKGWVNHLPLVEFSYNNSYHASIKATPSEALYGQKCRSPVCWAEVGEVQLTGPKIVQETTEKVIQIKQRIQAAHDRQKSYVDLKRKLMEFQVGDRVMLKVLPWKGVVHFGKRGKLNPTVLLDGLHIDEKLHFIEEPVEIMDQEVKQLKQSRIPIIKVRWNSRRGPEFT</sequence>
<evidence type="ECO:0000313" key="6">
    <source>
        <dbReference type="Proteomes" id="UP001151760"/>
    </source>
</evidence>
<dbReference type="InterPro" id="IPR036397">
    <property type="entry name" value="RNaseH_sf"/>
</dbReference>
<gene>
    <name evidence="5" type="ORF">Tco_0856440</name>
</gene>
<accession>A0ABQ5B4G1</accession>
<proteinExistence type="predicted"/>
<dbReference type="InterPro" id="IPR001584">
    <property type="entry name" value="Integrase_cat-core"/>
</dbReference>
<reference evidence="5" key="1">
    <citation type="journal article" date="2022" name="Int. J. Mol. Sci.">
        <title>Draft Genome of Tanacetum Coccineum: Genomic Comparison of Closely Related Tanacetum-Family Plants.</title>
        <authorList>
            <person name="Yamashiro T."/>
            <person name="Shiraishi A."/>
            <person name="Nakayama K."/>
            <person name="Satake H."/>
        </authorList>
    </citation>
    <scope>NUCLEOTIDE SEQUENCE</scope>
</reference>
<feature type="compositionally biased region" description="Acidic residues" evidence="2">
    <location>
        <begin position="114"/>
        <end position="125"/>
    </location>
</feature>
<dbReference type="Proteomes" id="UP001151760">
    <property type="component" value="Unassembled WGS sequence"/>
</dbReference>
<reference evidence="5" key="2">
    <citation type="submission" date="2022-01" db="EMBL/GenBank/DDBJ databases">
        <authorList>
            <person name="Yamashiro T."/>
            <person name="Shiraishi A."/>
            <person name="Satake H."/>
            <person name="Nakayama K."/>
        </authorList>
    </citation>
    <scope>NUCLEOTIDE SEQUENCE</scope>
</reference>
<dbReference type="PROSITE" id="PS50158">
    <property type="entry name" value="ZF_CCHC"/>
    <property type="match status" value="1"/>
</dbReference>
<feature type="region of interest" description="Disordered" evidence="2">
    <location>
        <begin position="1"/>
        <end position="22"/>
    </location>
</feature>
<feature type="compositionally biased region" description="Polar residues" evidence="2">
    <location>
        <begin position="7"/>
        <end position="16"/>
    </location>
</feature>
<dbReference type="InterPro" id="IPR012337">
    <property type="entry name" value="RNaseH-like_sf"/>
</dbReference>
<evidence type="ECO:0000256" key="2">
    <source>
        <dbReference type="SAM" id="MobiDB-lite"/>
    </source>
</evidence>
<dbReference type="InterPro" id="IPR043502">
    <property type="entry name" value="DNA/RNA_pol_sf"/>
</dbReference>
<dbReference type="PANTHER" id="PTHR37984">
    <property type="entry name" value="PROTEIN CBG26694"/>
    <property type="match status" value="1"/>
</dbReference>
<evidence type="ECO:0000313" key="5">
    <source>
        <dbReference type="EMBL" id="GJT09398.1"/>
    </source>
</evidence>
<dbReference type="SMART" id="SM00343">
    <property type="entry name" value="ZnF_C2HC"/>
    <property type="match status" value="1"/>
</dbReference>
<feature type="domain" description="CCHC-type" evidence="3">
    <location>
        <begin position="565"/>
        <end position="580"/>
    </location>
</feature>
<keyword evidence="5" id="KW-0808">Transferase</keyword>
<feature type="region of interest" description="Disordered" evidence="2">
    <location>
        <begin position="514"/>
        <end position="534"/>
    </location>
</feature>
<dbReference type="Gene3D" id="4.10.60.10">
    <property type="entry name" value="Zinc finger, CCHC-type"/>
    <property type="match status" value="1"/>
</dbReference>
<evidence type="ECO:0000259" key="4">
    <source>
        <dbReference type="PROSITE" id="PS50994"/>
    </source>
</evidence>
<name>A0ABQ5B4G1_9ASTR</name>
<dbReference type="SUPFAM" id="SSF56672">
    <property type="entry name" value="DNA/RNA polymerases"/>
    <property type="match status" value="1"/>
</dbReference>
<feature type="compositionally biased region" description="Low complexity" evidence="2">
    <location>
        <begin position="522"/>
        <end position="531"/>
    </location>
</feature>
<dbReference type="InterPro" id="IPR036875">
    <property type="entry name" value="Znf_CCHC_sf"/>
</dbReference>
<keyword evidence="5" id="KW-0695">RNA-directed DNA polymerase</keyword>
<dbReference type="InterPro" id="IPR001878">
    <property type="entry name" value="Znf_CCHC"/>
</dbReference>
<evidence type="ECO:0000259" key="3">
    <source>
        <dbReference type="PROSITE" id="PS50158"/>
    </source>
</evidence>
<keyword evidence="5" id="KW-0548">Nucleotidyltransferase</keyword>
<dbReference type="SUPFAM" id="SSF57756">
    <property type="entry name" value="Retrovirus zinc finger-like domains"/>
    <property type="match status" value="1"/>
</dbReference>
<keyword evidence="6" id="KW-1185">Reference proteome</keyword>
<dbReference type="SUPFAM" id="SSF53098">
    <property type="entry name" value="Ribonuclease H-like"/>
    <property type="match status" value="1"/>
</dbReference>
<organism evidence="5 6">
    <name type="scientific">Tanacetum coccineum</name>
    <dbReference type="NCBI Taxonomy" id="301880"/>
    <lineage>
        <taxon>Eukaryota</taxon>
        <taxon>Viridiplantae</taxon>
        <taxon>Streptophyta</taxon>
        <taxon>Embryophyta</taxon>
        <taxon>Tracheophyta</taxon>
        <taxon>Spermatophyta</taxon>
        <taxon>Magnoliopsida</taxon>
        <taxon>eudicotyledons</taxon>
        <taxon>Gunneridae</taxon>
        <taxon>Pentapetalae</taxon>
        <taxon>asterids</taxon>
        <taxon>campanulids</taxon>
        <taxon>Asterales</taxon>
        <taxon>Asteraceae</taxon>
        <taxon>Asteroideae</taxon>
        <taxon>Anthemideae</taxon>
        <taxon>Anthemidinae</taxon>
        <taxon>Tanacetum</taxon>
    </lineage>
</organism>
<dbReference type="PROSITE" id="PS50994">
    <property type="entry name" value="INTEGRASE"/>
    <property type="match status" value="1"/>
</dbReference>
<dbReference type="PANTHER" id="PTHR37984:SF5">
    <property type="entry name" value="PROTEIN NYNRIN-LIKE"/>
    <property type="match status" value="1"/>
</dbReference>
<dbReference type="Gene3D" id="3.30.420.10">
    <property type="entry name" value="Ribonuclease H-like superfamily/Ribonuclease H"/>
    <property type="match status" value="1"/>
</dbReference>
<feature type="domain" description="Integrase catalytic" evidence="4">
    <location>
        <begin position="707"/>
        <end position="892"/>
    </location>
</feature>
<keyword evidence="1" id="KW-0479">Metal-binding</keyword>